<sequence>MLLATLTWATSLTRTGVPRTVAMTVLRMSSALANAPCTRTIRVSSPSSSRPAPSLLLLAVSARRNWLSDRPQAESRVGSGWISKARTSPPSMFTSATPGTVRRAGRTSHCRALRFCSSVASPSTVNMNRSDNGVVIGASPPCTEAGRSPRTLDSASETCCRAQYTSVPSLKSTVMSAMPYFEVERTMRLLAMPSTSCSIGRTTRVSTSSGVIPGTFMMIFTCGEDTSGKASTGSARQAKIPPITSANMAPTVSRRWRSAPCVRDMRFMEPPRPRQP</sequence>
<name>A0A1J5NY96_9ZZZZ</name>
<evidence type="ECO:0000313" key="1">
    <source>
        <dbReference type="EMBL" id="OIQ63722.1"/>
    </source>
</evidence>
<protein>
    <submittedName>
        <fullName evidence="1">Uncharacterized protein</fullName>
    </submittedName>
</protein>
<accession>A0A1J5NY96</accession>
<organism evidence="1">
    <name type="scientific">mine drainage metagenome</name>
    <dbReference type="NCBI Taxonomy" id="410659"/>
    <lineage>
        <taxon>unclassified sequences</taxon>
        <taxon>metagenomes</taxon>
        <taxon>ecological metagenomes</taxon>
    </lineage>
</organism>
<proteinExistence type="predicted"/>
<reference evidence="1" key="1">
    <citation type="submission" date="2016-10" db="EMBL/GenBank/DDBJ databases">
        <title>Sequence of Gallionella enrichment culture.</title>
        <authorList>
            <person name="Poehlein A."/>
            <person name="Muehling M."/>
            <person name="Daniel R."/>
        </authorList>
    </citation>
    <scope>NUCLEOTIDE SEQUENCE</scope>
</reference>
<dbReference type="AlphaFoldDB" id="A0A1J5NY96"/>
<gene>
    <name evidence="1" type="ORF">GALL_547380</name>
</gene>
<dbReference type="EMBL" id="MLJW01008755">
    <property type="protein sequence ID" value="OIQ63722.1"/>
    <property type="molecule type" value="Genomic_DNA"/>
</dbReference>
<comment type="caution">
    <text evidence="1">The sequence shown here is derived from an EMBL/GenBank/DDBJ whole genome shotgun (WGS) entry which is preliminary data.</text>
</comment>